<evidence type="ECO:0000313" key="2">
    <source>
        <dbReference type="Proteomes" id="UP000322214"/>
    </source>
</evidence>
<evidence type="ECO:0000313" key="1">
    <source>
        <dbReference type="EMBL" id="QEG21947.1"/>
    </source>
</evidence>
<dbReference type="KEGG" id="mff:MFFC18_18080"/>
<sequence>MAMDIWTVDTETATRIQNAEPAPKKAFWNLFQWSEHVERGPIRIDSDKLNRNLVKWYEYADDLEGDQDVLDDIGRATAKACLNLNNQGWNDNQFTDNFIVFTDCCEDEHSNFALAESATKEWIAKQEAKHQCTFKGLTTYTSDFDMGMDMGMGPPPGWSI</sequence>
<reference evidence="1 2" key="1">
    <citation type="submission" date="2019-08" db="EMBL/GenBank/DDBJ databases">
        <title>Deep-cultivation of Planctomycetes and their phenomic and genomic characterization uncovers novel biology.</title>
        <authorList>
            <person name="Wiegand S."/>
            <person name="Jogler M."/>
            <person name="Boedeker C."/>
            <person name="Pinto D."/>
            <person name="Vollmers J."/>
            <person name="Rivas-Marin E."/>
            <person name="Kohn T."/>
            <person name="Peeters S.H."/>
            <person name="Heuer A."/>
            <person name="Rast P."/>
            <person name="Oberbeckmann S."/>
            <person name="Bunk B."/>
            <person name="Jeske O."/>
            <person name="Meyerdierks A."/>
            <person name="Storesund J.E."/>
            <person name="Kallscheuer N."/>
            <person name="Luecker S."/>
            <person name="Lage O.M."/>
            <person name="Pohl T."/>
            <person name="Merkel B.J."/>
            <person name="Hornburger P."/>
            <person name="Mueller R.-W."/>
            <person name="Bruemmer F."/>
            <person name="Labrenz M."/>
            <person name="Spormann A.M."/>
            <person name="Op den Camp H."/>
            <person name="Overmann J."/>
            <person name="Amann R."/>
            <person name="Jetten M.S.M."/>
            <person name="Mascher T."/>
            <person name="Medema M.H."/>
            <person name="Devos D.P."/>
            <person name="Kaster A.-K."/>
            <person name="Ovreas L."/>
            <person name="Rohde M."/>
            <person name="Galperin M.Y."/>
            <person name="Jogler C."/>
        </authorList>
    </citation>
    <scope>NUCLEOTIDE SEQUENCE [LARGE SCALE GENOMIC DNA]</scope>
    <source>
        <strain evidence="1 2">FC18</strain>
    </source>
</reference>
<protein>
    <submittedName>
        <fullName evidence="1">Uncharacterized protein</fullName>
    </submittedName>
</protein>
<proteinExistence type="predicted"/>
<dbReference type="AlphaFoldDB" id="A0A5B9P5V7"/>
<dbReference type="Proteomes" id="UP000322214">
    <property type="component" value="Chromosome"/>
</dbReference>
<dbReference type="EMBL" id="CP042912">
    <property type="protein sequence ID" value="QEG21947.1"/>
    <property type="molecule type" value="Genomic_DNA"/>
</dbReference>
<keyword evidence="2" id="KW-1185">Reference proteome</keyword>
<accession>A0A5B9P5V7</accession>
<organism evidence="1 2">
    <name type="scientific">Mariniblastus fucicola</name>
    <dbReference type="NCBI Taxonomy" id="980251"/>
    <lineage>
        <taxon>Bacteria</taxon>
        <taxon>Pseudomonadati</taxon>
        <taxon>Planctomycetota</taxon>
        <taxon>Planctomycetia</taxon>
        <taxon>Pirellulales</taxon>
        <taxon>Pirellulaceae</taxon>
        <taxon>Mariniblastus</taxon>
    </lineage>
</organism>
<name>A0A5B9P5V7_9BACT</name>
<gene>
    <name evidence="1" type="ORF">MFFC18_18080</name>
</gene>